<feature type="region of interest" description="Disordered" evidence="1">
    <location>
        <begin position="24"/>
        <end position="44"/>
    </location>
</feature>
<keyword evidence="2" id="KW-0732">Signal</keyword>
<dbReference type="Proteomes" id="UP000002748">
    <property type="component" value="Unassembled WGS sequence"/>
</dbReference>
<dbReference type="EMBL" id="ALBS01000189">
    <property type="protein sequence ID" value="EJT48859.1"/>
    <property type="molecule type" value="Genomic_DNA"/>
</dbReference>
<feature type="signal peptide" evidence="2">
    <location>
        <begin position="1"/>
        <end position="17"/>
    </location>
</feature>
<evidence type="ECO:0000313" key="3">
    <source>
        <dbReference type="EMBL" id="EJT48859.1"/>
    </source>
</evidence>
<name>J6EW55_TRIAS</name>
<dbReference type="KEGG" id="tasa:A1Q1_02118"/>
<protein>
    <submittedName>
        <fullName evidence="3">Uncharacterized protein</fullName>
    </submittedName>
</protein>
<organism evidence="3 4">
    <name type="scientific">Trichosporon asahii var. asahii (strain ATCC 90039 / CBS 2479 / JCM 2466 / KCTC 7840 / NBRC 103889/ NCYC 2677 / UAMH 7654)</name>
    <name type="common">Yeast</name>
    <dbReference type="NCBI Taxonomy" id="1186058"/>
    <lineage>
        <taxon>Eukaryota</taxon>
        <taxon>Fungi</taxon>
        <taxon>Dikarya</taxon>
        <taxon>Basidiomycota</taxon>
        <taxon>Agaricomycotina</taxon>
        <taxon>Tremellomycetes</taxon>
        <taxon>Trichosporonales</taxon>
        <taxon>Trichosporonaceae</taxon>
        <taxon>Trichosporon</taxon>
    </lineage>
</organism>
<accession>J6EW55</accession>
<comment type="caution">
    <text evidence="3">The sequence shown here is derived from an EMBL/GenBank/DDBJ whole genome shotgun (WGS) entry which is preliminary data.</text>
</comment>
<evidence type="ECO:0000256" key="1">
    <source>
        <dbReference type="SAM" id="MobiDB-lite"/>
    </source>
</evidence>
<feature type="chain" id="PRO_5003788032" evidence="2">
    <location>
        <begin position="18"/>
        <end position="108"/>
    </location>
</feature>
<dbReference type="GeneID" id="25985632"/>
<dbReference type="RefSeq" id="XP_014180538.1">
    <property type="nucleotide sequence ID" value="XM_014325063.1"/>
</dbReference>
<reference evidence="3 4" key="1">
    <citation type="journal article" date="2012" name="Eukaryot. Cell">
        <title>Draft genome sequence of CBS 2479, the standard type strain of Trichosporon asahii.</title>
        <authorList>
            <person name="Yang R.Y."/>
            <person name="Li H.T."/>
            <person name="Zhu H."/>
            <person name="Zhou G.P."/>
            <person name="Wang M."/>
            <person name="Wang L."/>
        </authorList>
    </citation>
    <scope>NUCLEOTIDE SEQUENCE [LARGE SCALE GENOMIC DNA]</scope>
    <source>
        <strain evidence="4">ATCC 90039 / CBS 2479 / JCM 2466 / KCTC 7840 / NCYC 2677 / UAMH 7654</strain>
    </source>
</reference>
<evidence type="ECO:0000256" key="2">
    <source>
        <dbReference type="SAM" id="SignalP"/>
    </source>
</evidence>
<dbReference type="VEuPathDB" id="FungiDB:A1Q1_02118"/>
<dbReference type="AlphaFoldDB" id="J6EW55"/>
<proteinExistence type="predicted"/>
<gene>
    <name evidence="3" type="ORF">A1Q1_02118</name>
</gene>
<dbReference type="HOGENOM" id="CLU_2198838_0_0_1"/>
<evidence type="ECO:0000313" key="4">
    <source>
        <dbReference type="Proteomes" id="UP000002748"/>
    </source>
</evidence>
<sequence>MMLRTPLLLAALALTTALPIPHRDARDHAHHKRELPTPGAAAPNLAKRHVEVPVPQGGSFHNETHWWVPDTVHHGLVEPDRQAGDNTDIGGRRVQMHIVQGRAKTSWA</sequence>